<evidence type="ECO:0000313" key="6">
    <source>
        <dbReference type="EMBL" id="SDS60747.1"/>
    </source>
</evidence>
<dbReference type="AlphaFoldDB" id="A0A1H1TKH7"/>
<dbReference type="Pfam" id="PF20511">
    <property type="entry name" value="PMI_typeI_cat"/>
    <property type="match status" value="1"/>
</dbReference>
<proteinExistence type="predicted"/>
<dbReference type="PANTHER" id="PTHR42742:SF3">
    <property type="entry name" value="FRUCTOKINASE"/>
    <property type="match status" value="1"/>
</dbReference>
<dbReference type="PANTHER" id="PTHR42742">
    <property type="entry name" value="TRANSCRIPTIONAL REPRESSOR MPRA"/>
    <property type="match status" value="1"/>
</dbReference>
<dbReference type="PIRSF" id="PIRSF036894">
    <property type="entry name" value="PMI_Firm_short"/>
    <property type="match status" value="1"/>
</dbReference>
<evidence type="ECO:0000259" key="5">
    <source>
        <dbReference type="Pfam" id="PF20511"/>
    </source>
</evidence>
<keyword evidence="6" id="KW-0413">Isomerase</keyword>
<evidence type="ECO:0000256" key="4">
    <source>
        <dbReference type="PIRSR" id="PIRSR036894-2"/>
    </source>
</evidence>
<feature type="binding site" evidence="3">
    <location>
        <position position="122"/>
    </location>
    <ligand>
        <name>Zn(2+)</name>
        <dbReference type="ChEBI" id="CHEBI:29105"/>
    </ligand>
</feature>
<reference evidence="6 7" key="1">
    <citation type="submission" date="2016-10" db="EMBL/GenBank/DDBJ databases">
        <authorList>
            <person name="de Groot N.N."/>
        </authorList>
    </citation>
    <scope>NUCLEOTIDE SEQUENCE [LARGE SCALE GENOMIC DNA]</scope>
    <source>
        <strain evidence="6 7">MP1X4</strain>
    </source>
</reference>
<dbReference type="GO" id="GO:0004476">
    <property type="term" value="F:mannose-6-phosphate isomerase activity"/>
    <property type="evidence" value="ECO:0007669"/>
    <property type="project" value="InterPro"/>
</dbReference>
<dbReference type="CDD" id="cd07010">
    <property type="entry name" value="cupin_PMI_type_I_N_bac"/>
    <property type="match status" value="1"/>
</dbReference>
<feature type="domain" description="Phosphomannose isomerase type I catalytic" evidence="5">
    <location>
        <begin position="12"/>
        <end position="111"/>
    </location>
</feature>
<organism evidence="6 7">
    <name type="scientific">Mucilaginibacter mallensis</name>
    <dbReference type="NCBI Taxonomy" id="652787"/>
    <lineage>
        <taxon>Bacteria</taxon>
        <taxon>Pseudomonadati</taxon>
        <taxon>Bacteroidota</taxon>
        <taxon>Sphingobacteriia</taxon>
        <taxon>Sphingobacteriales</taxon>
        <taxon>Sphingobacteriaceae</taxon>
        <taxon>Mucilaginibacter</taxon>
    </lineage>
</organism>
<keyword evidence="7" id="KW-1185">Reference proteome</keyword>
<evidence type="ECO:0000256" key="3">
    <source>
        <dbReference type="PIRSR" id="PIRSR036894-1"/>
    </source>
</evidence>
<comment type="cofactor">
    <cofactor evidence="3">
        <name>Zn(2+)</name>
        <dbReference type="ChEBI" id="CHEBI:29105"/>
    </cofactor>
    <text evidence="3">Binds 1 zinc ion per subunit.</text>
</comment>
<feature type="binding site" evidence="3">
    <location>
        <position position="104"/>
    </location>
    <ligand>
        <name>Zn(2+)</name>
        <dbReference type="ChEBI" id="CHEBI:29105"/>
    </ligand>
</feature>
<feature type="binding site" evidence="3">
    <location>
        <position position="180"/>
    </location>
    <ligand>
        <name>Zn(2+)</name>
        <dbReference type="ChEBI" id="CHEBI:29105"/>
    </ligand>
</feature>
<dbReference type="InterPro" id="IPR046457">
    <property type="entry name" value="PMI_typeI_cat"/>
</dbReference>
<dbReference type="EMBL" id="LT629740">
    <property type="protein sequence ID" value="SDS60747.1"/>
    <property type="molecule type" value="Genomic_DNA"/>
</dbReference>
<sequence length="329" mass="36828">MNDITLHPLLFKPIYQYRLWGGRRLAGLLKEPLPQGPVGEAWILSDRDDHASVVTNGLYQGYTLTQLFAQYPENIMGKLASTFDRFPLLLKFLDCKEVLSIQVHPSDDQKEYIPPGDTGKTEAWVVLETGKKALVYSGLKPGTNAEDLRKALAVHKVADYIHNFTPKDGDAVFIHSGTVHTLADVVVFEVQENSDTTYRLYDWDRVDAKTGKPRELDVDKAIACIDFNITDVEPVKPKIESALPILREQLFNNEHFILWRIQTEDQFSVGAEDVPRILVCVDGEGAVHYDGTDYLITKGDVMLIPAVLGVLNCSPKGKINLLEIAIPEN</sequence>
<dbReference type="InterPro" id="IPR014628">
    <property type="entry name" value="Man6P_isomerase_Firm_short"/>
</dbReference>
<name>A0A1H1TKH7_MUCMA</name>
<dbReference type="SUPFAM" id="SSF51182">
    <property type="entry name" value="RmlC-like cupins"/>
    <property type="match status" value="1"/>
</dbReference>
<evidence type="ECO:0000256" key="2">
    <source>
        <dbReference type="ARBA" id="ARBA00022833"/>
    </source>
</evidence>
<feature type="active site" evidence="4">
    <location>
        <position position="199"/>
    </location>
</feature>
<dbReference type="GO" id="GO:0008270">
    <property type="term" value="F:zinc ion binding"/>
    <property type="evidence" value="ECO:0007669"/>
    <property type="project" value="InterPro"/>
</dbReference>
<dbReference type="InterPro" id="IPR051804">
    <property type="entry name" value="Carb_Metab_Reg_Kinase/Isom"/>
</dbReference>
<keyword evidence="2 3" id="KW-0862">Zinc</keyword>
<keyword evidence="1 3" id="KW-0479">Metal-binding</keyword>
<dbReference type="InterPro" id="IPR011051">
    <property type="entry name" value="RmlC_Cupin_sf"/>
</dbReference>
<dbReference type="InterPro" id="IPR014710">
    <property type="entry name" value="RmlC-like_jellyroll"/>
</dbReference>
<dbReference type="RefSeq" id="WP_091370770.1">
    <property type="nucleotide sequence ID" value="NZ_LT629740.1"/>
</dbReference>
<protein>
    <submittedName>
        <fullName evidence="6">Mannose-6-phosphate isomerase, type 1</fullName>
    </submittedName>
</protein>
<dbReference type="Proteomes" id="UP000199679">
    <property type="component" value="Chromosome I"/>
</dbReference>
<gene>
    <name evidence="6" type="ORF">SAMN05216490_1463</name>
</gene>
<dbReference type="STRING" id="652787.SAMN05216490_1463"/>
<dbReference type="OrthoDB" id="9808275at2"/>
<dbReference type="GO" id="GO:0005975">
    <property type="term" value="P:carbohydrate metabolic process"/>
    <property type="evidence" value="ECO:0007669"/>
    <property type="project" value="InterPro"/>
</dbReference>
<dbReference type="Gene3D" id="2.60.120.10">
    <property type="entry name" value="Jelly Rolls"/>
    <property type="match status" value="2"/>
</dbReference>
<evidence type="ECO:0000256" key="1">
    <source>
        <dbReference type="ARBA" id="ARBA00022723"/>
    </source>
</evidence>
<evidence type="ECO:0000313" key="7">
    <source>
        <dbReference type="Proteomes" id="UP000199679"/>
    </source>
</evidence>
<accession>A0A1H1TKH7</accession>